<evidence type="ECO:0000256" key="1">
    <source>
        <dbReference type="SAM" id="Phobius"/>
    </source>
</evidence>
<dbReference type="AlphaFoldDB" id="A0A2S6IKP2"/>
<evidence type="ECO:0008006" key="4">
    <source>
        <dbReference type="Google" id="ProtNLM"/>
    </source>
</evidence>
<organism evidence="2 3">
    <name type="scientific">Nonlabens xylanidelens</name>
    <dbReference type="NCBI Taxonomy" id="191564"/>
    <lineage>
        <taxon>Bacteria</taxon>
        <taxon>Pseudomonadati</taxon>
        <taxon>Bacteroidota</taxon>
        <taxon>Flavobacteriia</taxon>
        <taxon>Flavobacteriales</taxon>
        <taxon>Flavobacteriaceae</taxon>
        <taxon>Nonlabens</taxon>
    </lineage>
</organism>
<evidence type="ECO:0000313" key="3">
    <source>
        <dbReference type="Proteomes" id="UP000239002"/>
    </source>
</evidence>
<dbReference type="EMBL" id="PTJE01000003">
    <property type="protein sequence ID" value="PPK94804.1"/>
    <property type="molecule type" value="Genomic_DNA"/>
</dbReference>
<feature type="transmembrane region" description="Helical" evidence="1">
    <location>
        <begin position="36"/>
        <end position="57"/>
    </location>
</feature>
<comment type="caution">
    <text evidence="2">The sequence shown here is derived from an EMBL/GenBank/DDBJ whole genome shotgun (WGS) entry which is preliminary data.</text>
</comment>
<keyword evidence="3" id="KW-1185">Reference proteome</keyword>
<evidence type="ECO:0000313" key="2">
    <source>
        <dbReference type="EMBL" id="PPK94804.1"/>
    </source>
</evidence>
<dbReference type="Proteomes" id="UP000239002">
    <property type="component" value="Unassembled WGS sequence"/>
</dbReference>
<keyword evidence="1" id="KW-0472">Membrane</keyword>
<accession>A0A2S6IKP2</accession>
<protein>
    <recommendedName>
        <fullName evidence="4">PH (Pleckstrin Homology) domain-containing protein</fullName>
    </recommendedName>
</protein>
<sequence length="158" mass="17957">MDFKVSNFFPPVTRLLGVLIFVIGIIGIVTNGIQVFFIPLIGFAIVFSTKGVSIDVAHKKLKEYNSFFFIKFGKWQSLDQFPHITVLEITEKTSLGSHTTLVNSSSREMVYRITLLSKDHYQKLLIKQLKDKDIAHKETKKLADLIGFEKVIYSPGAY</sequence>
<keyword evidence="1" id="KW-0812">Transmembrane</keyword>
<gene>
    <name evidence="2" type="ORF">LY01_01556</name>
</gene>
<dbReference type="RefSeq" id="WP_104515260.1">
    <property type="nucleotide sequence ID" value="NZ_MQVW01000024.1"/>
</dbReference>
<dbReference type="OrthoDB" id="1443237at2"/>
<name>A0A2S6IKP2_9FLAO</name>
<reference evidence="2 3" key="1">
    <citation type="submission" date="2018-02" db="EMBL/GenBank/DDBJ databases">
        <title>Genomic Encyclopedia of Archaeal and Bacterial Type Strains, Phase II (KMG-II): from individual species to whole genera.</title>
        <authorList>
            <person name="Goeker M."/>
        </authorList>
    </citation>
    <scope>NUCLEOTIDE SEQUENCE [LARGE SCALE GENOMIC DNA]</scope>
    <source>
        <strain evidence="2 3">DSM 16809</strain>
    </source>
</reference>
<proteinExistence type="predicted"/>
<keyword evidence="1" id="KW-1133">Transmembrane helix</keyword>